<comment type="similarity">
    <text evidence="1 4">Belongs to the UDP-glycosyltransferase family.</text>
</comment>
<organism evidence="6 7">
    <name type="scientific">Dioscorea cayennensis subsp. rotundata</name>
    <name type="common">White Guinea yam</name>
    <name type="synonym">Dioscorea rotundata</name>
    <dbReference type="NCBI Taxonomy" id="55577"/>
    <lineage>
        <taxon>Eukaryota</taxon>
        <taxon>Viridiplantae</taxon>
        <taxon>Streptophyta</taxon>
        <taxon>Embryophyta</taxon>
        <taxon>Tracheophyta</taxon>
        <taxon>Spermatophyta</taxon>
        <taxon>Magnoliopsida</taxon>
        <taxon>Liliopsida</taxon>
        <taxon>Dioscoreales</taxon>
        <taxon>Dioscoreaceae</taxon>
        <taxon>Dioscorea</taxon>
    </lineage>
</organism>
<name>A0AB40CWA7_DIOCR</name>
<evidence type="ECO:0000256" key="3">
    <source>
        <dbReference type="ARBA" id="ARBA00022679"/>
    </source>
</evidence>
<dbReference type="EC" id="2.4.1.-" evidence="5"/>
<dbReference type="FunFam" id="3.40.50.2000:FF:000056">
    <property type="entry name" value="Glycosyltransferase"/>
    <property type="match status" value="1"/>
</dbReference>
<dbReference type="Pfam" id="PF00201">
    <property type="entry name" value="UDPGT"/>
    <property type="match status" value="1"/>
</dbReference>
<dbReference type="InterPro" id="IPR002213">
    <property type="entry name" value="UDP_glucos_trans"/>
</dbReference>
<dbReference type="Gene3D" id="3.40.50.2000">
    <property type="entry name" value="Glycogen Phosphorylase B"/>
    <property type="match status" value="2"/>
</dbReference>
<dbReference type="CDD" id="cd03784">
    <property type="entry name" value="GT1_Gtf-like"/>
    <property type="match status" value="1"/>
</dbReference>
<dbReference type="Proteomes" id="UP001515500">
    <property type="component" value="Chromosome 17"/>
</dbReference>
<dbReference type="GO" id="GO:0008194">
    <property type="term" value="F:UDP-glycosyltransferase activity"/>
    <property type="evidence" value="ECO:0007669"/>
    <property type="project" value="InterPro"/>
</dbReference>
<gene>
    <name evidence="7" type="primary">LOC120280183</name>
</gene>
<proteinExistence type="inferred from homology"/>
<evidence type="ECO:0000313" key="6">
    <source>
        <dbReference type="Proteomes" id="UP001515500"/>
    </source>
</evidence>
<evidence type="ECO:0000313" key="7">
    <source>
        <dbReference type="RefSeq" id="XP_039142880.1"/>
    </source>
</evidence>
<dbReference type="RefSeq" id="XP_039142880.1">
    <property type="nucleotide sequence ID" value="XM_039286946.1"/>
</dbReference>
<keyword evidence="2 4" id="KW-0328">Glycosyltransferase</keyword>
<accession>A0AB40CWA7</accession>
<keyword evidence="3 4" id="KW-0808">Transferase</keyword>
<protein>
    <recommendedName>
        <fullName evidence="5">Glycosyltransferase</fullName>
        <ecNumber evidence="5">2.4.1.-</ecNumber>
    </recommendedName>
</protein>
<dbReference type="SUPFAM" id="SSF53756">
    <property type="entry name" value="UDP-Glycosyltransferase/glycogen phosphorylase"/>
    <property type="match status" value="1"/>
</dbReference>
<dbReference type="GeneID" id="120280183"/>
<dbReference type="AlphaFoldDB" id="A0AB40CWA7"/>
<reference evidence="7" key="1">
    <citation type="submission" date="2025-08" db="UniProtKB">
        <authorList>
            <consortium name="RefSeq"/>
        </authorList>
    </citation>
    <scope>IDENTIFICATION</scope>
</reference>
<evidence type="ECO:0000256" key="1">
    <source>
        <dbReference type="ARBA" id="ARBA00009995"/>
    </source>
</evidence>
<evidence type="ECO:0000256" key="4">
    <source>
        <dbReference type="RuleBase" id="RU003718"/>
    </source>
</evidence>
<dbReference type="PANTHER" id="PTHR48046:SF6">
    <property type="entry name" value="GLYCOSYLTRANSFERASE"/>
    <property type="match status" value="1"/>
</dbReference>
<dbReference type="PANTHER" id="PTHR48046">
    <property type="entry name" value="UDP-GLYCOSYLTRANSFERASE 72E1"/>
    <property type="match status" value="1"/>
</dbReference>
<evidence type="ECO:0000256" key="5">
    <source>
        <dbReference type="RuleBase" id="RU362057"/>
    </source>
</evidence>
<evidence type="ECO:0000256" key="2">
    <source>
        <dbReference type="ARBA" id="ARBA00022676"/>
    </source>
</evidence>
<keyword evidence="6" id="KW-1185">Reference proteome</keyword>
<dbReference type="PROSITE" id="PS00375">
    <property type="entry name" value="UDPGT"/>
    <property type="match status" value="1"/>
</dbReference>
<dbReference type="InterPro" id="IPR035595">
    <property type="entry name" value="UDP_glycos_trans_CS"/>
</dbReference>
<sequence length="471" mass="52268">MAAQVAILSGPGLGHLFPCSELARRLVRHHNLTVTLITQSLGPPSDTELSLISSIREEINVVSIPPPPPHSIPQNKNLIFLLFFLSAHNCPHLRTILSSLSGNTNTPPLKALLVDMFYDEATLDIAQELGVGHYMFFTSGCILLSFALHLPKLDETYDGEYTDMLESIRLPGYCQSFSGRDFPQPVVERKNEVYTSYLDLSKLYYKTHGILVNSTEELEPELIKFMKENKRIPPVYPIGPLIRSCSCDGGGDASDDQCLRWLEEQPNGSVLYVSFGSGGTLTGEQMKELAWGLELSKQRFLWVVKRANDEADASYFGGEINMSSFDFFSTGFLDRTKGLGLVVLAWAPQLQVLGHAAIGGFLTHCGWNSILESISNGVPMIAWPLFAEQKINAVMLEEDMKVAVRAKVDDTGLVRKEEIVRLIKCLMEEDQGRKMRDRVNLIGLKAAQAINQEGGSSIRSMKAVVSEWIDL</sequence>